<comment type="cofactor">
    <cofactor evidence="1 10">
        <name>pyridoxal 5'-phosphate</name>
        <dbReference type="ChEBI" id="CHEBI:597326"/>
    </cofactor>
</comment>
<sequence length="538" mass="63352">DAIWVRPIPDGLFIHFPNDPNSPYCLAILKNVQKIKEAIRHHLYFTLRKTQNNTTMNDYYFGLAYTVRDCLVEQWIQASKQDNLNNNEKTLYFLSIEFCMGKQLKMMMINLGIEDDIYQAAYLVSHFNSPTASVKVLHIMAWHFYKKLFDIEQYAYGFDETGYTAGCIIQSLANMNIATMSYGLRFDQGFFQQQIKDGCQKETLNDWLTGQQNPWEIIRSEIIYPVHFYGKTVEKQWIDTEIIHAVAFDSLIPGYYNQRINTLRLWTSKIERKFESKLATIQDILAQFKAETTTKDFNLLPNKASIHLHDDKRDFMFLLTILELMRLLIDQEHLSWNDAWSITTKVVNIKQYNSRFTMPSSYIKLLTLVLPRNAEIMNEINVSYYWEENILPLKQQLFHIGISHYRWLLKINPDLSDVIAKKIGLKWLLNFGEMKQIETFVDDEIFLNDILQAKEANKKRLVFMLENNYGIENINVKSLFYVQLKHIKDYKRHLLNCLCIITTYNRMKRDYQDDNSIIIPKTFIFAGKLLGLGLVDTL</sequence>
<evidence type="ECO:0000256" key="2">
    <source>
        <dbReference type="ARBA" id="ARBA00006047"/>
    </source>
</evidence>
<dbReference type="Gene3D" id="3.40.50.2000">
    <property type="entry name" value="Glycogen Phosphorylase B"/>
    <property type="match status" value="3"/>
</dbReference>
<keyword evidence="13" id="KW-1185">Reference proteome</keyword>
<accession>A0A814BU11</accession>
<comment type="function">
    <text evidence="8 10">Allosteric enzyme that catalyzes the rate-limiting step in glycogen catabolism, the phosphorolytic cleavage of glycogen to produce glucose-1-phosphate, and plays a central role in maintaining cellular and organismal glucose homeostasis.</text>
</comment>
<evidence type="ECO:0000313" key="11">
    <source>
        <dbReference type="EMBL" id="CAF0930808.1"/>
    </source>
</evidence>
<evidence type="ECO:0000313" key="12">
    <source>
        <dbReference type="EMBL" id="CAF3708752.1"/>
    </source>
</evidence>
<comment type="similarity">
    <text evidence="2 10">Belongs to the glycogen phosphorylase family.</text>
</comment>
<dbReference type="OrthoDB" id="9215500at2759"/>
<dbReference type="GO" id="GO:0005737">
    <property type="term" value="C:cytoplasm"/>
    <property type="evidence" value="ECO:0007669"/>
    <property type="project" value="TreeGrafter"/>
</dbReference>
<keyword evidence="3 10" id="KW-0328">Glycosyltransferase</keyword>
<dbReference type="InterPro" id="IPR000811">
    <property type="entry name" value="Glyco_trans_35"/>
</dbReference>
<dbReference type="GO" id="GO:0008184">
    <property type="term" value="F:glycogen phosphorylase activity"/>
    <property type="evidence" value="ECO:0007669"/>
    <property type="project" value="InterPro"/>
</dbReference>
<organism evidence="11 13">
    <name type="scientific">Didymodactylos carnosus</name>
    <dbReference type="NCBI Taxonomy" id="1234261"/>
    <lineage>
        <taxon>Eukaryota</taxon>
        <taxon>Metazoa</taxon>
        <taxon>Spiralia</taxon>
        <taxon>Gnathifera</taxon>
        <taxon>Rotifera</taxon>
        <taxon>Eurotatoria</taxon>
        <taxon>Bdelloidea</taxon>
        <taxon>Philodinida</taxon>
        <taxon>Philodinidae</taxon>
        <taxon>Didymodactylos</taxon>
    </lineage>
</organism>
<dbReference type="GO" id="GO:0030170">
    <property type="term" value="F:pyridoxal phosphate binding"/>
    <property type="evidence" value="ECO:0007669"/>
    <property type="project" value="TreeGrafter"/>
</dbReference>
<evidence type="ECO:0000256" key="10">
    <source>
        <dbReference type="RuleBase" id="RU000587"/>
    </source>
</evidence>
<dbReference type="PANTHER" id="PTHR11468">
    <property type="entry name" value="GLYCOGEN PHOSPHORYLASE"/>
    <property type="match status" value="1"/>
</dbReference>
<proteinExistence type="inferred from homology"/>
<keyword evidence="4 10" id="KW-0808">Transferase</keyword>
<evidence type="ECO:0000256" key="8">
    <source>
        <dbReference type="ARBA" id="ARBA00037413"/>
    </source>
</evidence>
<keyword evidence="5 10" id="KW-0663">Pyridoxal phosphate</keyword>
<dbReference type="SUPFAM" id="SSF53756">
    <property type="entry name" value="UDP-Glycosyltransferase/glycogen phosphorylase"/>
    <property type="match status" value="1"/>
</dbReference>
<dbReference type="Pfam" id="PF00343">
    <property type="entry name" value="Phosphorylase"/>
    <property type="match status" value="3"/>
</dbReference>
<evidence type="ECO:0000313" key="13">
    <source>
        <dbReference type="Proteomes" id="UP000663829"/>
    </source>
</evidence>
<evidence type="ECO:0000256" key="4">
    <source>
        <dbReference type="ARBA" id="ARBA00022679"/>
    </source>
</evidence>
<evidence type="ECO:0000256" key="3">
    <source>
        <dbReference type="ARBA" id="ARBA00022676"/>
    </source>
</evidence>
<comment type="caution">
    <text evidence="11">The sequence shown here is derived from an EMBL/GenBank/DDBJ whole genome shotgun (WGS) entry which is preliminary data.</text>
</comment>
<reference evidence="11" key="1">
    <citation type="submission" date="2021-02" db="EMBL/GenBank/DDBJ databases">
        <authorList>
            <person name="Nowell W R."/>
        </authorList>
    </citation>
    <scope>NUCLEOTIDE SEQUENCE</scope>
</reference>
<comment type="subunit">
    <text evidence="9">Homodimer; enzymatically active. Interacts with PPP1R3B; recruits the phosphatase PP1 which dephosphorylates and inactivates PYGL/glycogen phosphorylase.</text>
</comment>
<dbReference type="AlphaFoldDB" id="A0A814BU11"/>
<feature type="non-terminal residue" evidence="11">
    <location>
        <position position="1"/>
    </location>
</feature>
<name>A0A814BU11_9BILA</name>
<gene>
    <name evidence="11" type="ORF">GPM918_LOCUS10170</name>
    <name evidence="12" type="ORF">SRO942_LOCUS10171</name>
</gene>
<evidence type="ECO:0000256" key="6">
    <source>
        <dbReference type="ARBA" id="ARBA00023277"/>
    </source>
</evidence>
<dbReference type="EC" id="2.4.1.1" evidence="10"/>
<dbReference type="PANTHER" id="PTHR11468:SF3">
    <property type="entry name" value="GLYCOGEN PHOSPHORYLASE, LIVER FORM"/>
    <property type="match status" value="1"/>
</dbReference>
<evidence type="ECO:0000256" key="5">
    <source>
        <dbReference type="ARBA" id="ARBA00022898"/>
    </source>
</evidence>
<dbReference type="GO" id="GO:0005980">
    <property type="term" value="P:glycogen catabolic process"/>
    <property type="evidence" value="ECO:0007669"/>
    <property type="project" value="TreeGrafter"/>
</dbReference>
<dbReference type="FunFam" id="3.40.50.2000:FF:000153">
    <property type="entry name" value="Alpha-1,4 glucan phosphorylase"/>
    <property type="match status" value="1"/>
</dbReference>
<dbReference type="EMBL" id="CAJNOQ010001976">
    <property type="protein sequence ID" value="CAF0930808.1"/>
    <property type="molecule type" value="Genomic_DNA"/>
</dbReference>
<dbReference type="Proteomes" id="UP000681722">
    <property type="component" value="Unassembled WGS sequence"/>
</dbReference>
<dbReference type="Proteomes" id="UP000663829">
    <property type="component" value="Unassembled WGS sequence"/>
</dbReference>
<evidence type="ECO:0000256" key="9">
    <source>
        <dbReference type="ARBA" id="ARBA00046783"/>
    </source>
</evidence>
<keyword evidence="6 10" id="KW-0119">Carbohydrate metabolism</keyword>
<evidence type="ECO:0000256" key="1">
    <source>
        <dbReference type="ARBA" id="ARBA00001933"/>
    </source>
</evidence>
<protein>
    <recommendedName>
        <fullName evidence="10">Alpha-1,4 glucan phosphorylase</fullName>
        <ecNumber evidence="10">2.4.1.1</ecNumber>
    </recommendedName>
</protein>
<evidence type="ECO:0000256" key="7">
    <source>
        <dbReference type="ARBA" id="ARBA00036074"/>
    </source>
</evidence>
<dbReference type="EMBL" id="CAJOBC010001976">
    <property type="protein sequence ID" value="CAF3708752.1"/>
    <property type="molecule type" value="Genomic_DNA"/>
</dbReference>
<comment type="catalytic activity">
    <reaction evidence="7">
        <text>[(1-&gt;4)-alpha-D-glucosyl](n) + phosphate = [(1-&gt;4)-alpha-D-glucosyl](n-1) + alpha-D-glucose 1-phosphate</text>
        <dbReference type="Rhea" id="RHEA:41732"/>
        <dbReference type="Rhea" id="RHEA-COMP:9584"/>
        <dbReference type="Rhea" id="RHEA-COMP:9586"/>
        <dbReference type="ChEBI" id="CHEBI:15444"/>
        <dbReference type="ChEBI" id="CHEBI:43474"/>
        <dbReference type="ChEBI" id="CHEBI:58601"/>
        <dbReference type="EC" id="2.4.1.1"/>
    </reaction>
    <physiologicalReaction direction="left-to-right" evidence="7">
        <dbReference type="Rhea" id="RHEA:41733"/>
    </physiologicalReaction>
</comment>